<dbReference type="InterPro" id="IPR059000">
    <property type="entry name" value="ATPase_P-type_domA"/>
</dbReference>
<evidence type="ECO:0000259" key="9">
    <source>
        <dbReference type="SMART" id="SM00831"/>
    </source>
</evidence>
<feature type="transmembrane region" description="Helical" evidence="8">
    <location>
        <begin position="1115"/>
        <end position="1135"/>
    </location>
</feature>
<dbReference type="Pfam" id="PF00999">
    <property type="entry name" value="Na_H_Exchanger"/>
    <property type="match status" value="1"/>
</dbReference>
<dbReference type="PRINTS" id="PR00119">
    <property type="entry name" value="CATATPASE"/>
</dbReference>
<keyword evidence="7 8" id="KW-0472">Membrane</keyword>
<dbReference type="InterPro" id="IPR044492">
    <property type="entry name" value="P_typ_ATPase_HD_dom"/>
</dbReference>
<dbReference type="Gene3D" id="3.40.1110.10">
    <property type="entry name" value="Calcium-transporting ATPase, cytoplasmic domain N"/>
    <property type="match status" value="1"/>
</dbReference>
<dbReference type="SUPFAM" id="SSF56784">
    <property type="entry name" value="HAD-like"/>
    <property type="match status" value="1"/>
</dbReference>
<evidence type="ECO:0000313" key="11">
    <source>
        <dbReference type="Proteomes" id="UP001169069"/>
    </source>
</evidence>
<reference evidence="10" key="1">
    <citation type="submission" date="2023-01" db="EMBL/GenBank/DDBJ databases">
        <title>Sulfurovum sp. zt1-1 genome assembly.</title>
        <authorList>
            <person name="Wang J."/>
        </authorList>
    </citation>
    <scope>NUCLEOTIDE SEQUENCE</scope>
    <source>
        <strain evidence="10">Zt1-1</strain>
    </source>
</reference>
<comment type="caution">
    <text evidence="10">The sequence shown here is derived from an EMBL/GenBank/DDBJ whole genome shotgun (WGS) entry which is preliminary data.</text>
</comment>
<dbReference type="InterPro" id="IPR023214">
    <property type="entry name" value="HAD_sf"/>
</dbReference>
<dbReference type="Pfam" id="PF00690">
    <property type="entry name" value="Cation_ATPase_N"/>
    <property type="match status" value="1"/>
</dbReference>
<dbReference type="Gene3D" id="1.20.1530.20">
    <property type="match status" value="1"/>
</dbReference>
<feature type="transmembrane region" description="Helical" evidence="8">
    <location>
        <begin position="675"/>
        <end position="693"/>
    </location>
</feature>
<feature type="transmembrane region" description="Helical" evidence="8">
    <location>
        <begin position="103"/>
        <end position="125"/>
    </location>
</feature>
<gene>
    <name evidence="10" type="ORF">PGH07_06915</name>
</gene>
<evidence type="ECO:0000256" key="6">
    <source>
        <dbReference type="ARBA" id="ARBA00022989"/>
    </source>
</evidence>
<feature type="transmembrane region" description="Helical" evidence="8">
    <location>
        <begin position="231"/>
        <end position="252"/>
    </location>
</feature>
<organism evidence="10 11">
    <name type="scientific">Sulfurovum zhangzhouensis</name>
    <dbReference type="NCBI Taxonomy" id="3019067"/>
    <lineage>
        <taxon>Bacteria</taxon>
        <taxon>Pseudomonadati</taxon>
        <taxon>Campylobacterota</taxon>
        <taxon>Epsilonproteobacteria</taxon>
        <taxon>Campylobacterales</taxon>
        <taxon>Sulfurovaceae</taxon>
        <taxon>Sulfurovum</taxon>
    </lineage>
</organism>
<feature type="transmembrane region" description="Helical" evidence="8">
    <location>
        <begin position="1141"/>
        <end position="1162"/>
    </location>
</feature>
<evidence type="ECO:0000256" key="1">
    <source>
        <dbReference type="ARBA" id="ARBA00004141"/>
    </source>
</evidence>
<keyword evidence="6 8" id="KW-1133">Transmembrane helix</keyword>
<comment type="subcellular location">
    <subcellularLocation>
        <location evidence="1">Membrane</location>
        <topology evidence="1">Multi-pass membrane protein</topology>
    </subcellularLocation>
</comment>
<evidence type="ECO:0000256" key="3">
    <source>
        <dbReference type="ARBA" id="ARBA00022741"/>
    </source>
</evidence>
<dbReference type="InterPro" id="IPR004014">
    <property type="entry name" value="ATPase_P-typ_cation-transptr_N"/>
</dbReference>
<evidence type="ECO:0000256" key="5">
    <source>
        <dbReference type="ARBA" id="ARBA00022967"/>
    </source>
</evidence>
<feature type="transmembrane region" description="Helical" evidence="8">
    <location>
        <begin position="69"/>
        <end position="91"/>
    </location>
</feature>
<feature type="transmembrane region" description="Helical" evidence="8">
    <location>
        <begin position="1295"/>
        <end position="1319"/>
    </location>
</feature>
<evidence type="ECO:0000256" key="4">
    <source>
        <dbReference type="ARBA" id="ARBA00022840"/>
    </source>
</evidence>
<feature type="transmembrane region" description="Helical" evidence="8">
    <location>
        <begin position="43"/>
        <end position="63"/>
    </location>
</feature>
<dbReference type="InterPro" id="IPR008250">
    <property type="entry name" value="ATPase_P-typ_transduc_dom_A_sf"/>
</dbReference>
<dbReference type="SMART" id="SM00831">
    <property type="entry name" value="Cation_ATPase_N"/>
    <property type="match status" value="1"/>
</dbReference>
<dbReference type="Gene3D" id="2.70.150.10">
    <property type="entry name" value="Calcium-transporting ATPase, cytoplasmic transduction domain A"/>
    <property type="match status" value="1"/>
</dbReference>
<dbReference type="InterPro" id="IPR006153">
    <property type="entry name" value="Cation/H_exchanger_TM"/>
</dbReference>
<feature type="transmembrane region" description="Helical" evidence="8">
    <location>
        <begin position="482"/>
        <end position="505"/>
    </location>
</feature>
<feature type="transmembrane region" description="Helical" evidence="8">
    <location>
        <begin position="1260"/>
        <end position="1280"/>
    </location>
</feature>
<dbReference type="SUPFAM" id="SSF81660">
    <property type="entry name" value="Metal cation-transporting ATPase, ATP-binding domain N"/>
    <property type="match status" value="1"/>
</dbReference>
<feature type="domain" description="Cation-transporting P-type ATPase N-terminal" evidence="9">
    <location>
        <begin position="433"/>
        <end position="507"/>
    </location>
</feature>
<keyword evidence="5" id="KW-1278">Translocase</keyword>
<sequence>MSLKQGDEEMSEQLFGQFLLLIALLFGITYLLAGFFERLNIPSVLAALFVAMGIHYTPIGVLLSKGEMYTMFTTLADLGVLFLLFFIGLQIDMKEMTRQSNNIILATVLNTLVPFVLGVGVMRYLGYDWMISLVVGLTRMPTAEAVIVPILDEFKMIKTKVGSYIIGAGVLDDVIEVFLIAIVSLWIGEKSGMSTLGTERSILMMVLNIVMFVIAAWVVRKWILVPLSSWLKIRITNLILLTMIVLFVFGGFAEYTDLGLVVGAIVAGMLMRPVFQEAGEIGVQAHDAVRAVSYGFFGVVFFLWIGLSVDLGKIVMAPELTILLFLAAFTGKLFGIFLMVPMKKLTVKEAWSIGIGLNARLTTEIIVAKLLFDAKLIDDKLFTALVAASSLSTIIVPLLFTLIASKWKDHFLAPSVTTAAATHVLPSHEERILFYKQEAEDTVEKMDSDINKGLSEEEAEKRLSYYGFNRIESAKKIKWQWIFIRQFTDMLIIILFIAAAISFAIGESKDAIAILLIVFLNGIFGFVQEFKAEKAIEALQKMLSLHCNVLRDGVKKEIDSIMLVPGDIVFLEIGDKVPADIRLIEAVNLKVDESALTGESVAVHKDSSAIEETVHLEEQACMAWMGTNVVNGYAKGIVVSTNMKTEFGKIAKMTTQVETGRTHLQEKLSVLGKKLGIFSVIIAAFVAIIGYLMDKDLNEMFLTGISLAVAVVPEGLPAVVTITLALGIKAMLKQKALLRRLGSAEALGNAHIICTDKTGTLTQNEMTVKKIWLFDRDFEVTGSGYDPAGHFERNGKKVNYKEYPDLLELLKTGLICTHAGLHKDEDKWNIIGEPTEASLIVAAYKAWLSPRAEEILTEFSFNSTRKRMTVILKENSQKVAYVKGAPEVILERSTHYLTENNEVKELQKEQQEAFVQAYNAYAGKGLRTLALAKRYLPDAIKLDDDLIENELILLGVVGIIDPPRPEVPEAIRVAQNAGIEIVMITGDAPLTANAIAKEVGLDVSHVITGLELTQMDDISLKKAIKEKALFARTSPEDKLRIVNILQDDGYITAMTGDGVNDAPALKKADIGISMGRRGTEVAKGASDMILLDDNFASIINAVREGRRQYDNIKKFVTYLLSSNIGEVFAIFINILLGGPLILLPVQILWMNLVTDGMTALALGTEKVESGAMERPPYENEKPFLDRAGILMIILIGSYIAGMTLWIFHHYLSQGIPEAQSVALAQTVAFTAIIVLEKVNVFNYRSLKAPLYTIGFFSNKWLLAAWVLTILMQVAAVYTPFLQELLHTVPLKWEDWLLIIVITLPLLFVVEGFKIIKWFWFNRNRAQSERS</sequence>
<evidence type="ECO:0000256" key="8">
    <source>
        <dbReference type="SAM" id="Phobius"/>
    </source>
</evidence>
<feature type="transmembrane region" description="Helical" evidence="8">
    <location>
        <begin position="131"/>
        <end position="151"/>
    </location>
</feature>
<dbReference type="EMBL" id="JAQIBD010000002">
    <property type="protein sequence ID" value="MDM5271904.1"/>
    <property type="molecule type" value="Genomic_DNA"/>
</dbReference>
<protein>
    <submittedName>
        <fullName evidence="10">HAD-IC family P-type ATPase</fullName>
    </submittedName>
</protein>
<dbReference type="PRINTS" id="PR00120">
    <property type="entry name" value="HATPASE"/>
</dbReference>
<dbReference type="PANTHER" id="PTHR42861">
    <property type="entry name" value="CALCIUM-TRANSPORTING ATPASE"/>
    <property type="match status" value="1"/>
</dbReference>
<feature type="transmembrane region" description="Helical" evidence="8">
    <location>
        <begin position="1219"/>
        <end position="1239"/>
    </location>
</feature>
<evidence type="ECO:0000256" key="7">
    <source>
        <dbReference type="ARBA" id="ARBA00023136"/>
    </source>
</evidence>
<dbReference type="InterPro" id="IPR036412">
    <property type="entry name" value="HAD-like_sf"/>
</dbReference>
<dbReference type="SFLD" id="SFLDF00027">
    <property type="entry name" value="p-type_atpase"/>
    <property type="match status" value="1"/>
</dbReference>
<dbReference type="Proteomes" id="UP001169069">
    <property type="component" value="Unassembled WGS sequence"/>
</dbReference>
<feature type="transmembrane region" description="Helical" evidence="8">
    <location>
        <begin position="705"/>
        <end position="732"/>
    </location>
</feature>
<dbReference type="InterPro" id="IPR018303">
    <property type="entry name" value="ATPase_P-typ_P_site"/>
</dbReference>
<dbReference type="Pfam" id="PF00689">
    <property type="entry name" value="Cation_ATPase_C"/>
    <property type="match status" value="1"/>
</dbReference>
<accession>A0ABT7QYJ3</accession>
<dbReference type="InterPro" id="IPR038770">
    <property type="entry name" value="Na+/solute_symporter_sf"/>
</dbReference>
<feature type="transmembrane region" description="Helical" evidence="8">
    <location>
        <begin position="14"/>
        <end position="36"/>
    </location>
</feature>
<feature type="transmembrane region" description="Helical" evidence="8">
    <location>
        <begin position="384"/>
        <end position="404"/>
    </location>
</feature>
<feature type="transmembrane region" description="Helical" evidence="8">
    <location>
        <begin position="287"/>
        <end position="308"/>
    </location>
</feature>
<evidence type="ECO:0000256" key="2">
    <source>
        <dbReference type="ARBA" id="ARBA00022692"/>
    </source>
</evidence>
<dbReference type="SFLD" id="SFLDG00002">
    <property type="entry name" value="C1.7:_P-type_atpase_like"/>
    <property type="match status" value="1"/>
</dbReference>
<feature type="transmembrane region" description="Helical" evidence="8">
    <location>
        <begin position="1183"/>
        <end position="1207"/>
    </location>
</feature>
<dbReference type="Pfam" id="PF13246">
    <property type="entry name" value="Cation_ATPase"/>
    <property type="match status" value="1"/>
</dbReference>
<feature type="transmembrane region" description="Helical" evidence="8">
    <location>
        <begin position="511"/>
        <end position="527"/>
    </location>
</feature>
<name>A0ABT7QYJ3_9BACT</name>
<keyword evidence="3" id="KW-0547">Nucleotide-binding</keyword>
<dbReference type="SUPFAM" id="SSF81665">
    <property type="entry name" value="Calcium ATPase, transmembrane domain M"/>
    <property type="match status" value="1"/>
</dbReference>
<dbReference type="NCBIfam" id="TIGR01494">
    <property type="entry name" value="ATPase_P-type"/>
    <property type="match status" value="4"/>
</dbReference>
<feature type="transmembrane region" description="Helical" evidence="8">
    <location>
        <begin position="200"/>
        <end position="219"/>
    </location>
</feature>
<dbReference type="PROSITE" id="PS00154">
    <property type="entry name" value="ATPASE_E1_E2"/>
    <property type="match status" value="1"/>
</dbReference>
<keyword evidence="4" id="KW-0067">ATP-binding</keyword>
<keyword evidence="11" id="KW-1185">Reference proteome</keyword>
<dbReference type="InterPro" id="IPR023298">
    <property type="entry name" value="ATPase_P-typ_TM_dom_sf"/>
</dbReference>
<proteinExistence type="predicted"/>
<dbReference type="SUPFAM" id="SSF81653">
    <property type="entry name" value="Calcium ATPase, transduction domain A"/>
    <property type="match status" value="1"/>
</dbReference>
<keyword evidence="2 8" id="KW-0812">Transmembrane</keyword>
<dbReference type="Gene3D" id="3.40.50.1000">
    <property type="entry name" value="HAD superfamily/HAD-like"/>
    <property type="match status" value="1"/>
</dbReference>
<dbReference type="Gene3D" id="1.20.1110.10">
    <property type="entry name" value="Calcium-transporting ATPase, transmembrane domain"/>
    <property type="match status" value="1"/>
</dbReference>
<dbReference type="SFLD" id="SFLDS00003">
    <property type="entry name" value="Haloacid_Dehalogenase"/>
    <property type="match status" value="1"/>
</dbReference>
<dbReference type="InterPro" id="IPR001757">
    <property type="entry name" value="P_typ_ATPase"/>
</dbReference>
<evidence type="ECO:0000313" key="10">
    <source>
        <dbReference type="EMBL" id="MDM5271904.1"/>
    </source>
</evidence>
<dbReference type="InterPro" id="IPR006068">
    <property type="entry name" value="ATPase_P-typ_cation-transptr_C"/>
</dbReference>
<dbReference type="Pfam" id="PF00122">
    <property type="entry name" value="E1-E2_ATPase"/>
    <property type="match status" value="1"/>
</dbReference>
<feature type="transmembrane region" description="Helical" evidence="8">
    <location>
        <begin position="320"/>
        <end position="340"/>
    </location>
</feature>
<dbReference type="InterPro" id="IPR023299">
    <property type="entry name" value="ATPase_P-typ_cyto_dom_N"/>
</dbReference>
<feature type="transmembrane region" description="Helical" evidence="8">
    <location>
        <begin position="163"/>
        <end position="188"/>
    </location>
</feature>